<dbReference type="eggNOG" id="ENOG503343Z">
    <property type="taxonomic scope" value="Bacteria"/>
</dbReference>
<dbReference type="KEGG" id="nhl:Nhal_1035"/>
<dbReference type="OrthoDB" id="8906826at2"/>
<evidence type="ECO:0000313" key="1">
    <source>
        <dbReference type="EMBL" id="ADE14208.1"/>
    </source>
</evidence>
<sequence length="90" mass="10477">MNNWYSHRFRRQVWLTNHAIESMAKRDVVLDTVLDLIETGEIKPQEGAHAWIFKGYPERTDNLICAAVIVEQAVIVKTIMVNWTLREKAP</sequence>
<dbReference type="AlphaFoldDB" id="D5BYZ5"/>
<reference evidence="2" key="1">
    <citation type="submission" date="2010-04" db="EMBL/GenBank/DDBJ databases">
        <title>Complete genome sequence of Nitrosococcus halophilus Nc4, a salt-adapted, aerobic obligate ammonia-oxidizing sulfur purple bacterium.</title>
        <authorList>
            <consortium name="US DOE Joint Genome Institute"/>
            <person name="Campbell M.A."/>
            <person name="Malfatti S.A."/>
            <person name="Chain P.S.G."/>
            <person name="Heidelberg J.F."/>
            <person name="Ward B.B."/>
            <person name="Klotz M.G."/>
        </authorList>
    </citation>
    <scope>NUCLEOTIDE SEQUENCE [LARGE SCALE GENOMIC DNA]</scope>
    <source>
        <strain evidence="2">Nc4</strain>
    </source>
</reference>
<keyword evidence="2" id="KW-1185">Reference proteome</keyword>
<gene>
    <name evidence="1" type="ordered locus">Nhal_1035</name>
</gene>
<organism evidence="1 2">
    <name type="scientific">Nitrosococcus halophilus (strain Nc4)</name>
    <dbReference type="NCBI Taxonomy" id="472759"/>
    <lineage>
        <taxon>Bacteria</taxon>
        <taxon>Pseudomonadati</taxon>
        <taxon>Pseudomonadota</taxon>
        <taxon>Gammaproteobacteria</taxon>
        <taxon>Chromatiales</taxon>
        <taxon>Chromatiaceae</taxon>
        <taxon>Nitrosococcus</taxon>
    </lineage>
</organism>
<evidence type="ECO:0000313" key="2">
    <source>
        <dbReference type="Proteomes" id="UP000001844"/>
    </source>
</evidence>
<accession>D5BYZ5</accession>
<evidence type="ECO:0008006" key="3">
    <source>
        <dbReference type="Google" id="ProtNLM"/>
    </source>
</evidence>
<dbReference type="STRING" id="472759.Nhal_1035"/>
<protein>
    <recommendedName>
        <fullName evidence="3">DUF4258 domain-containing protein</fullName>
    </recommendedName>
</protein>
<dbReference type="InterPro" id="IPR025354">
    <property type="entry name" value="DUF4258"/>
</dbReference>
<dbReference type="EMBL" id="CP001798">
    <property type="protein sequence ID" value="ADE14208.1"/>
    <property type="molecule type" value="Genomic_DNA"/>
</dbReference>
<name>D5BYZ5_NITHN</name>
<dbReference type="RefSeq" id="WP_013032100.1">
    <property type="nucleotide sequence ID" value="NC_013960.1"/>
</dbReference>
<dbReference type="HOGENOM" id="CLU_191606_0_0_6"/>
<proteinExistence type="predicted"/>
<dbReference type="Pfam" id="PF14076">
    <property type="entry name" value="DUF4258"/>
    <property type="match status" value="1"/>
</dbReference>
<dbReference type="Proteomes" id="UP000001844">
    <property type="component" value="Chromosome"/>
</dbReference>